<keyword evidence="1" id="KW-0472">Membrane</keyword>
<sequence length="125" mass="13278">MDKIVSKIVALGVPGLVLLLAIGATGYVGAAAITAALCAIGPFGMIGGIATLGLIGLISQAISEYGFEKIFVQVVKELVKKGETKESILLKINSYKISKSLKLKLKEILEENWNDELNFREGGTL</sequence>
<protein>
    <submittedName>
        <fullName evidence="2">Uncharacterized protein</fullName>
    </submittedName>
</protein>
<accession>A0A2N6UJF9</accession>
<keyword evidence="1" id="KW-0812">Transmembrane</keyword>
<organism evidence="2 3">
    <name type="scientific">Anaerococcus hydrogenalis</name>
    <dbReference type="NCBI Taxonomy" id="33029"/>
    <lineage>
        <taxon>Bacteria</taxon>
        <taxon>Bacillati</taxon>
        <taxon>Bacillota</taxon>
        <taxon>Tissierellia</taxon>
        <taxon>Tissierellales</taxon>
        <taxon>Peptoniphilaceae</taxon>
        <taxon>Anaerococcus</taxon>
    </lineage>
</organism>
<dbReference type="GeneID" id="84578231"/>
<dbReference type="RefSeq" id="WP_102197780.1">
    <property type="nucleotide sequence ID" value="NZ_PNHP01000002.1"/>
</dbReference>
<name>A0A2N6UJF9_9FIRM</name>
<evidence type="ECO:0000313" key="2">
    <source>
        <dbReference type="EMBL" id="PMC81816.1"/>
    </source>
</evidence>
<reference evidence="2 3" key="1">
    <citation type="submission" date="2017-09" db="EMBL/GenBank/DDBJ databases">
        <title>Bacterial strain isolated from the female urinary microbiota.</title>
        <authorList>
            <person name="Thomas-White K."/>
            <person name="Kumar N."/>
            <person name="Forster S."/>
            <person name="Putonti C."/>
            <person name="Lawley T."/>
            <person name="Wolfe A.J."/>
        </authorList>
    </citation>
    <scope>NUCLEOTIDE SEQUENCE [LARGE SCALE GENOMIC DNA]</scope>
    <source>
        <strain evidence="2 3">UMB0204</strain>
    </source>
</reference>
<dbReference type="AlphaFoldDB" id="A0A2N6UJF9"/>
<dbReference type="EMBL" id="PNHP01000002">
    <property type="protein sequence ID" value="PMC81816.1"/>
    <property type="molecule type" value="Genomic_DNA"/>
</dbReference>
<evidence type="ECO:0000256" key="1">
    <source>
        <dbReference type="SAM" id="Phobius"/>
    </source>
</evidence>
<feature type="transmembrane region" description="Helical" evidence="1">
    <location>
        <begin position="33"/>
        <end position="58"/>
    </location>
</feature>
<proteinExistence type="predicted"/>
<comment type="caution">
    <text evidence="2">The sequence shown here is derived from an EMBL/GenBank/DDBJ whole genome shotgun (WGS) entry which is preliminary data.</text>
</comment>
<keyword evidence="1" id="KW-1133">Transmembrane helix</keyword>
<dbReference type="Proteomes" id="UP000235658">
    <property type="component" value="Unassembled WGS sequence"/>
</dbReference>
<gene>
    <name evidence="2" type="ORF">CJ192_03440</name>
</gene>
<evidence type="ECO:0000313" key="3">
    <source>
        <dbReference type="Proteomes" id="UP000235658"/>
    </source>
</evidence>